<dbReference type="AlphaFoldDB" id="A0AAE3LLR1"/>
<evidence type="ECO:0000313" key="2">
    <source>
        <dbReference type="EMBL" id="MCU9612012.1"/>
    </source>
</evidence>
<proteinExistence type="predicted"/>
<evidence type="ECO:0000313" key="3">
    <source>
        <dbReference type="Proteomes" id="UP001209318"/>
    </source>
</evidence>
<reference evidence="2" key="1">
    <citation type="submission" date="2022-10" db="EMBL/GenBank/DDBJ databases">
        <title>Description of Fervidibacillus gen. nov. in the family Fervidibacillaceae fam. nov. with two species, Fervidibacillus albus sp. nov., and Fervidibacillus halotolerans sp. nov., isolated from tidal flat sediments.</title>
        <authorList>
            <person name="Kwon K.K."/>
            <person name="Yang S.-H."/>
        </authorList>
    </citation>
    <scope>NUCLEOTIDE SEQUENCE</scope>
    <source>
        <strain evidence="2">JCM 19140</strain>
    </source>
</reference>
<sequence length="179" mass="20379">MIKIIFWTCFVILLIGGGGAATYFFLTSPLENKQASDANEKVASTEKEEQEEGESQEVVNKPADISIVTLADGMNGHDFISNYHDFYNETLGWGRIDTASYSEQKEKAEEILQSIKGISILDDAIKEDIGQIEHYANIVLESDDRWAMRMLHRLFHDLDIYFNGYDYNQSFGVTQYRGN</sequence>
<accession>A0AAE3LLR1</accession>
<keyword evidence="3" id="KW-1185">Reference proteome</keyword>
<protein>
    <submittedName>
        <fullName evidence="2">Uncharacterized protein</fullName>
    </submittedName>
</protein>
<name>A0AAE3LLR1_9BACI</name>
<dbReference type="RefSeq" id="WP_263071147.1">
    <property type="nucleotide sequence ID" value="NZ_JAOUSF010000001.1"/>
</dbReference>
<dbReference type="Proteomes" id="UP001209318">
    <property type="component" value="Unassembled WGS sequence"/>
</dbReference>
<gene>
    <name evidence="2" type="ORF">OEV98_00380</name>
</gene>
<dbReference type="EMBL" id="JAOUSF010000001">
    <property type="protein sequence ID" value="MCU9612012.1"/>
    <property type="molecule type" value="Genomic_DNA"/>
</dbReference>
<organism evidence="2 3">
    <name type="scientific">Perspicuibacillus lycopersici</name>
    <dbReference type="NCBI Taxonomy" id="1325689"/>
    <lineage>
        <taxon>Bacteria</taxon>
        <taxon>Bacillati</taxon>
        <taxon>Bacillota</taxon>
        <taxon>Bacilli</taxon>
        <taxon>Bacillales</taxon>
        <taxon>Bacillaceae</taxon>
        <taxon>Perspicuibacillus</taxon>
    </lineage>
</organism>
<evidence type="ECO:0000256" key="1">
    <source>
        <dbReference type="SAM" id="MobiDB-lite"/>
    </source>
</evidence>
<feature type="region of interest" description="Disordered" evidence="1">
    <location>
        <begin position="36"/>
        <end position="58"/>
    </location>
</feature>
<feature type="compositionally biased region" description="Basic and acidic residues" evidence="1">
    <location>
        <begin position="38"/>
        <end position="47"/>
    </location>
</feature>
<comment type="caution">
    <text evidence="2">The sequence shown here is derived from an EMBL/GenBank/DDBJ whole genome shotgun (WGS) entry which is preliminary data.</text>
</comment>